<proteinExistence type="predicted"/>
<evidence type="ECO:0000313" key="3">
    <source>
        <dbReference type="Proteomes" id="UP000598196"/>
    </source>
</evidence>
<dbReference type="RefSeq" id="WP_146286128.1">
    <property type="nucleotide sequence ID" value="NZ_BMLP01000001.1"/>
</dbReference>
<reference evidence="2 3" key="1">
    <citation type="journal article" date="2014" name="Int. J. Syst. Evol. Microbiol.">
        <title>Complete genome sequence of Corynebacterium casei LMG S-19264T (=DSM 44701T), isolated from a smear-ripened cheese.</title>
        <authorList>
            <consortium name="US DOE Joint Genome Institute (JGI-PGF)"/>
            <person name="Walter F."/>
            <person name="Albersmeier A."/>
            <person name="Kalinowski J."/>
            <person name="Ruckert C."/>
        </authorList>
    </citation>
    <scope>NUCLEOTIDE SEQUENCE [LARGE SCALE GENOMIC DNA]</scope>
    <source>
        <strain evidence="2 3">CGMCC 1.7029</strain>
    </source>
</reference>
<comment type="caution">
    <text evidence="2">The sequence shown here is derived from an EMBL/GenBank/DDBJ whole genome shotgun (WGS) entry which is preliminary data.</text>
</comment>
<gene>
    <name evidence="2" type="ORF">GCM10010991_00460</name>
</gene>
<accession>A0A918DB47</accession>
<dbReference type="Proteomes" id="UP000598196">
    <property type="component" value="Unassembled WGS sequence"/>
</dbReference>
<feature type="region of interest" description="Disordered" evidence="1">
    <location>
        <begin position="1"/>
        <end position="49"/>
    </location>
</feature>
<evidence type="ECO:0000313" key="2">
    <source>
        <dbReference type="EMBL" id="GGO23276.1"/>
    </source>
</evidence>
<dbReference type="OrthoDB" id="7508352at2"/>
<name>A0A918DB47_9RHOB</name>
<keyword evidence="3" id="KW-1185">Reference proteome</keyword>
<protein>
    <submittedName>
        <fullName evidence="2">Uncharacterized protein</fullName>
    </submittedName>
</protein>
<dbReference type="EMBL" id="BMLP01000001">
    <property type="protein sequence ID" value="GGO23276.1"/>
    <property type="molecule type" value="Genomic_DNA"/>
</dbReference>
<sequence length="213" mass="24011">MLTFDVTGPLNSDPEHDQRLTVADEIERAENEGMPDPQQADRSTAPPPDLLAETTMLERRVLAHERILQSLIAHLSELDPRYLERLKTTFVVPLTMKHYEQDFTETEDYAAEFIRAIEIIGQAVPTFATPAVRAPYEPDRVPSGKGPVVGFFTPTLFMIRQRENQWDLIIDGHPYSSFDSEPEALDAATRVARRIASRGPVEVRSSSKPDGWP</sequence>
<dbReference type="AlphaFoldDB" id="A0A918DB47"/>
<organism evidence="2 3">
    <name type="scientific">Gemmobacter aquaticus</name>
    <dbReference type="NCBI Taxonomy" id="490185"/>
    <lineage>
        <taxon>Bacteria</taxon>
        <taxon>Pseudomonadati</taxon>
        <taxon>Pseudomonadota</taxon>
        <taxon>Alphaproteobacteria</taxon>
        <taxon>Rhodobacterales</taxon>
        <taxon>Paracoccaceae</taxon>
        <taxon>Gemmobacter</taxon>
    </lineage>
</organism>
<evidence type="ECO:0000256" key="1">
    <source>
        <dbReference type="SAM" id="MobiDB-lite"/>
    </source>
</evidence>